<feature type="non-terminal residue" evidence="3">
    <location>
        <position position="1"/>
    </location>
</feature>
<keyword evidence="2" id="KW-0325">Glycoprotein</keyword>
<keyword evidence="1" id="KW-0732">Signal</keyword>
<dbReference type="GO" id="GO:0032222">
    <property type="term" value="P:regulation of synaptic transmission, cholinergic"/>
    <property type="evidence" value="ECO:0007669"/>
    <property type="project" value="InterPro"/>
</dbReference>
<protein>
    <submittedName>
        <fullName evidence="3">Uncharacterized protein</fullName>
    </submittedName>
</protein>
<reference evidence="3" key="1">
    <citation type="journal article" date="2019" name="bioRxiv">
        <title>The Genome of the Zebra Mussel, Dreissena polymorpha: A Resource for Invasive Species Research.</title>
        <authorList>
            <person name="McCartney M.A."/>
            <person name="Auch B."/>
            <person name="Kono T."/>
            <person name="Mallez S."/>
            <person name="Zhang Y."/>
            <person name="Obille A."/>
            <person name="Becker A."/>
            <person name="Abrahante J.E."/>
            <person name="Garbe J."/>
            <person name="Badalamenti J.P."/>
            <person name="Herman A."/>
            <person name="Mangelson H."/>
            <person name="Liachko I."/>
            <person name="Sullivan S."/>
            <person name="Sone E.D."/>
            <person name="Koren S."/>
            <person name="Silverstein K.A.T."/>
            <person name="Beckman K.B."/>
            <person name="Gohl D.M."/>
        </authorList>
    </citation>
    <scope>NUCLEOTIDE SEQUENCE</scope>
    <source>
        <strain evidence="3">Duluth1</strain>
        <tissue evidence="3">Whole animal</tissue>
    </source>
</reference>
<organism evidence="3 4">
    <name type="scientific">Dreissena polymorpha</name>
    <name type="common">Zebra mussel</name>
    <name type="synonym">Mytilus polymorpha</name>
    <dbReference type="NCBI Taxonomy" id="45954"/>
    <lineage>
        <taxon>Eukaryota</taxon>
        <taxon>Metazoa</taxon>
        <taxon>Spiralia</taxon>
        <taxon>Lophotrochozoa</taxon>
        <taxon>Mollusca</taxon>
        <taxon>Bivalvia</taxon>
        <taxon>Autobranchia</taxon>
        <taxon>Heteroconchia</taxon>
        <taxon>Euheterodonta</taxon>
        <taxon>Imparidentia</taxon>
        <taxon>Neoheterodontei</taxon>
        <taxon>Myida</taxon>
        <taxon>Dreissenoidea</taxon>
        <taxon>Dreissenidae</taxon>
        <taxon>Dreissena</taxon>
    </lineage>
</organism>
<evidence type="ECO:0000256" key="2">
    <source>
        <dbReference type="ARBA" id="ARBA00023180"/>
    </source>
</evidence>
<dbReference type="Proteomes" id="UP000828390">
    <property type="component" value="Unassembled WGS sequence"/>
</dbReference>
<dbReference type="Pfam" id="PF17064">
    <property type="entry name" value="QVR"/>
    <property type="match status" value="1"/>
</dbReference>
<reference evidence="3" key="2">
    <citation type="submission" date="2020-11" db="EMBL/GenBank/DDBJ databases">
        <authorList>
            <person name="McCartney M.A."/>
            <person name="Auch B."/>
            <person name="Kono T."/>
            <person name="Mallez S."/>
            <person name="Becker A."/>
            <person name="Gohl D.M."/>
            <person name="Silverstein K.A.T."/>
            <person name="Koren S."/>
            <person name="Bechman K.B."/>
            <person name="Herman A."/>
            <person name="Abrahante J.E."/>
            <person name="Garbe J."/>
        </authorList>
    </citation>
    <scope>NUCLEOTIDE SEQUENCE</scope>
    <source>
        <strain evidence="3">Duluth1</strain>
        <tissue evidence="3">Whole animal</tissue>
    </source>
</reference>
<dbReference type="AlphaFoldDB" id="A0A9D4RKG3"/>
<proteinExistence type="predicted"/>
<dbReference type="PANTHER" id="PTHR38332:SF2">
    <property type="entry name" value="PROTEIN QUIVER"/>
    <property type="match status" value="1"/>
</dbReference>
<dbReference type="GO" id="GO:0030431">
    <property type="term" value="P:sleep"/>
    <property type="evidence" value="ECO:0007669"/>
    <property type="project" value="InterPro"/>
</dbReference>
<gene>
    <name evidence="3" type="ORF">DPMN_032659</name>
</gene>
<dbReference type="InterPro" id="IPR031424">
    <property type="entry name" value="QVR-like"/>
</dbReference>
<name>A0A9D4RKG3_DREPO</name>
<dbReference type="PANTHER" id="PTHR38332">
    <property type="entry name" value="PROTEIN CBG11604"/>
    <property type="match status" value="1"/>
</dbReference>
<evidence type="ECO:0000256" key="1">
    <source>
        <dbReference type="ARBA" id="ARBA00022729"/>
    </source>
</evidence>
<dbReference type="EMBL" id="JAIWYP010000002">
    <property type="protein sequence ID" value="KAH3869490.1"/>
    <property type="molecule type" value="Genomic_DNA"/>
</dbReference>
<accession>A0A9D4RKG3</accession>
<evidence type="ECO:0000313" key="3">
    <source>
        <dbReference type="EMBL" id="KAH3869490.1"/>
    </source>
</evidence>
<comment type="caution">
    <text evidence="3">The sequence shown here is derived from an EMBL/GenBank/DDBJ whole genome shotgun (WGS) entry which is preliminary data.</text>
</comment>
<sequence>AAIDCYYCASLQGDHQECEDVFARDLTTEHLIARDCMTGYWKGSHCIKLKGKRMDGTSILIRQCAVSDWGSHCGLIEFDAKGNDNYEDIDGCLETCDYDGYKLPTNGIWIRI</sequence>
<keyword evidence="4" id="KW-1185">Reference proteome</keyword>
<evidence type="ECO:0000313" key="4">
    <source>
        <dbReference type="Proteomes" id="UP000828390"/>
    </source>
</evidence>